<dbReference type="AlphaFoldDB" id="M0BXK4"/>
<evidence type="ECO:0000313" key="2">
    <source>
        <dbReference type="EMBL" id="ELZ15680.1"/>
    </source>
</evidence>
<feature type="transmembrane region" description="Helical" evidence="1">
    <location>
        <begin position="21"/>
        <end position="41"/>
    </location>
</feature>
<dbReference type="eggNOG" id="ENOG502N61C">
    <property type="taxonomic scope" value="Archaea"/>
</dbReference>
<feature type="transmembrane region" description="Helical" evidence="1">
    <location>
        <begin position="53"/>
        <end position="71"/>
    </location>
</feature>
<feature type="transmembrane region" description="Helical" evidence="1">
    <location>
        <begin position="83"/>
        <end position="106"/>
    </location>
</feature>
<keyword evidence="1" id="KW-0812">Transmembrane</keyword>
<keyword evidence="3" id="KW-1185">Reference proteome</keyword>
<dbReference type="STRING" id="1230457.C476_17577"/>
<gene>
    <name evidence="2" type="ORF">C476_17577</name>
</gene>
<evidence type="ECO:0000313" key="3">
    <source>
        <dbReference type="Proteomes" id="UP000011615"/>
    </source>
</evidence>
<keyword evidence="1" id="KW-0472">Membrane</keyword>
<dbReference type="Proteomes" id="UP000011615">
    <property type="component" value="Unassembled WGS sequence"/>
</dbReference>
<comment type="caution">
    <text evidence="2">The sequence shown here is derived from an EMBL/GenBank/DDBJ whole genome shotgun (WGS) entry which is preliminary data.</text>
</comment>
<protein>
    <submittedName>
        <fullName evidence="2">Uncharacterized protein</fullName>
    </submittedName>
</protein>
<dbReference type="EMBL" id="AOIT01000090">
    <property type="protein sequence ID" value="ELZ15680.1"/>
    <property type="molecule type" value="Genomic_DNA"/>
</dbReference>
<reference evidence="2 3" key="1">
    <citation type="journal article" date="2014" name="PLoS Genet.">
        <title>Phylogenetically driven sequencing of extremely halophilic archaea reveals strategies for static and dynamic osmo-response.</title>
        <authorList>
            <person name="Becker E.A."/>
            <person name="Seitzer P.M."/>
            <person name="Tritt A."/>
            <person name="Larsen D."/>
            <person name="Krusor M."/>
            <person name="Yao A.I."/>
            <person name="Wu D."/>
            <person name="Madern D."/>
            <person name="Eisen J.A."/>
            <person name="Darling A.E."/>
            <person name="Facciotti M.T."/>
        </authorList>
    </citation>
    <scope>NUCLEOTIDE SEQUENCE [LARGE SCALE GENOMIC DNA]</scope>
    <source>
        <strain evidence="2 3">JCM 13563</strain>
    </source>
</reference>
<keyword evidence="1" id="KW-1133">Transmembrane helix</keyword>
<accession>M0BXK4</accession>
<evidence type="ECO:0000256" key="1">
    <source>
        <dbReference type="SAM" id="Phobius"/>
    </source>
</evidence>
<proteinExistence type="predicted"/>
<name>M0BXK4_9EURY</name>
<sequence length="108" mass="11702">MQNINNIYNMATIPSISIHRATLQGYLMFLLGLLFVVENVLSMFTTGLSLVDLSGIALGLFAIGGGALGYFRPEQLSRGTEPAPTYLYVLACIATVAFVYSIFFVLQG</sequence>
<organism evidence="2 3">
    <name type="scientific">Natrinema limicola JCM 13563</name>
    <dbReference type="NCBI Taxonomy" id="1230457"/>
    <lineage>
        <taxon>Archaea</taxon>
        <taxon>Methanobacteriati</taxon>
        <taxon>Methanobacteriota</taxon>
        <taxon>Stenosarchaea group</taxon>
        <taxon>Halobacteria</taxon>
        <taxon>Halobacteriales</taxon>
        <taxon>Natrialbaceae</taxon>
        <taxon>Natrinema</taxon>
    </lineage>
</organism>